<dbReference type="InterPro" id="IPR002823">
    <property type="entry name" value="DUF112_TM"/>
</dbReference>
<dbReference type="Proteomes" id="UP000199473">
    <property type="component" value="Unassembled WGS sequence"/>
</dbReference>
<evidence type="ECO:0000259" key="2">
    <source>
        <dbReference type="Pfam" id="PF01970"/>
    </source>
</evidence>
<evidence type="ECO:0000256" key="1">
    <source>
        <dbReference type="SAM" id="Phobius"/>
    </source>
</evidence>
<dbReference type="Pfam" id="PF01970">
    <property type="entry name" value="TctA"/>
    <property type="match status" value="1"/>
</dbReference>
<feature type="transmembrane region" description="Helical" evidence="1">
    <location>
        <begin position="190"/>
        <end position="213"/>
    </location>
</feature>
<keyword evidence="1" id="KW-0472">Membrane</keyword>
<evidence type="ECO:0000313" key="4">
    <source>
        <dbReference type="Proteomes" id="UP000199473"/>
    </source>
</evidence>
<feature type="transmembrane region" description="Helical" evidence="1">
    <location>
        <begin position="12"/>
        <end position="36"/>
    </location>
</feature>
<feature type="transmembrane region" description="Helical" evidence="1">
    <location>
        <begin position="316"/>
        <end position="338"/>
    </location>
</feature>
<name>A0A1I4CUL5_9PROT</name>
<keyword evidence="4" id="KW-1185">Reference proteome</keyword>
<accession>A0A1I4CUL5</accession>
<dbReference type="EMBL" id="FOSQ01000008">
    <property type="protein sequence ID" value="SFK83611.1"/>
    <property type="molecule type" value="Genomic_DNA"/>
</dbReference>
<dbReference type="OrthoDB" id="7256204at2"/>
<feature type="transmembrane region" description="Helical" evidence="1">
    <location>
        <begin position="466"/>
        <end position="487"/>
    </location>
</feature>
<dbReference type="PANTHER" id="PTHR35342">
    <property type="entry name" value="TRICARBOXYLIC TRANSPORT PROTEIN"/>
    <property type="match status" value="1"/>
</dbReference>
<feature type="transmembrane region" description="Helical" evidence="1">
    <location>
        <begin position="376"/>
        <end position="398"/>
    </location>
</feature>
<gene>
    <name evidence="3" type="ORF">SAMN02745775_108122</name>
</gene>
<dbReference type="PANTHER" id="PTHR35342:SF5">
    <property type="entry name" value="TRICARBOXYLIC TRANSPORT PROTEIN"/>
    <property type="match status" value="1"/>
</dbReference>
<dbReference type="AlphaFoldDB" id="A0A1I4CUL5"/>
<proteinExistence type="predicted"/>
<keyword evidence="1" id="KW-0812">Transmembrane</keyword>
<keyword evidence="1" id="KW-1133">Transmembrane helix</keyword>
<reference evidence="3 4" key="1">
    <citation type="submission" date="2016-10" db="EMBL/GenBank/DDBJ databases">
        <authorList>
            <person name="de Groot N.N."/>
        </authorList>
    </citation>
    <scope>NUCLEOTIDE SEQUENCE [LARGE SCALE GENOMIC DNA]</scope>
    <source>
        <strain evidence="3 4">DSM 19981</strain>
    </source>
</reference>
<protein>
    <submittedName>
        <fullName evidence="3">Putative tricarboxylic transport membrane protein</fullName>
    </submittedName>
</protein>
<feature type="domain" description="DUF112" evidence="2">
    <location>
        <begin position="17"/>
        <end position="434"/>
    </location>
</feature>
<feature type="transmembrane region" description="Helical" evidence="1">
    <location>
        <begin position="250"/>
        <end position="276"/>
    </location>
</feature>
<feature type="transmembrane region" description="Helical" evidence="1">
    <location>
        <begin position="105"/>
        <end position="132"/>
    </location>
</feature>
<feature type="transmembrane region" description="Helical" evidence="1">
    <location>
        <begin position="42"/>
        <end position="68"/>
    </location>
</feature>
<dbReference type="RefSeq" id="WP_092961572.1">
    <property type="nucleotide sequence ID" value="NZ_FOSQ01000008.1"/>
</dbReference>
<feature type="transmembrane region" description="Helical" evidence="1">
    <location>
        <begin position="350"/>
        <end position="370"/>
    </location>
</feature>
<sequence length="495" mass="50989">MEAFLGGLAILLDPYVMLMVLLGTVLGIFVGALPGISGSTTIALLLPMTISMGPVPAICFLGAIYCAANFGGSITAIMVNAPGDPSASATALEGFKMAEKGQAGLALGMSAISSAIGGIVSIVVLIFAAPLLARAAYSFGPPEYFALALFGLSMCAAIGGDSALKNLMAAALGLLIATVGMDLTTGVERYAFGVMELSDGIGFVPVLIGLFAVGEMLDQATRRFGKPAIIALDAARVPGMAEMRKCWRSIWIGSGIGTFIGALPALGATTAALIGYNETKRWSKHQHEFGHGSIEGVAGPEAANNAAVGGSMVPTLALGIPGSATTAIILAGLIVQGVRPGPHLFTEQPTLLYAVFASMLAANIFYLVMGLTMAKFFARISLIPPAFLWPSVFALSLIGAYGPNQSMGDVWVMLAAGVVGLLFRRAGFSPAPLIMGLVLGGMVEETLKQSLLIFGDDLTGFLHRPIAMTLIVVTLAGLSWPLVARLLRGVRGARA</sequence>
<feature type="transmembrane region" description="Helical" evidence="1">
    <location>
        <begin position="144"/>
        <end position="160"/>
    </location>
</feature>
<organism evidence="3 4">
    <name type="scientific">Falsiroseomonas stagni DSM 19981</name>
    <dbReference type="NCBI Taxonomy" id="1123062"/>
    <lineage>
        <taxon>Bacteria</taxon>
        <taxon>Pseudomonadati</taxon>
        <taxon>Pseudomonadota</taxon>
        <taxon>Alphaproteobacteria</taxon>
        <taxon>Acetobacterales</taxon>
        <taxon>Roseomonadaceae</taxon>
        <taxon>Falsiroseomonas</taxon>
    </lineage>
</organism>
<evidence type="ECO:0000313" key="3">
    <source>
        <dbReference type="EMBL" id="SFK83611.1"/>
    </source>
</evidence>
<dbReference type="STRING" id="1123062.SAMN02745775_108122"/>